<name>E0TII3_PARBH</name>
<organism evidence="6 7">
    <name type="scientific">Parvularcula bermudensis (strain ATCC BAA-594 / HTCC2503 / KCTC 12087)</name>
    <dbReference type="NCBI Taxonomy" id="314260"/>
    <lineage>
        <taxon>Bacteria</taxon>
        <taxon>Pseudomonadati</taxon>
        <taxon>Pseudomonadota</taxon>
        <taxon>Alphaproteobacteria</taxon>
        <taxon>Parvularculales</taxon>
        <taxon>Parvularculaceae</taxon>
        <taxon>Parvularcula</taxon>
    </lineage>
</organism>
<dbReference type="Gene3D" id="1.20.1510.10">
    <property type="entry name" value="Cation efflux protein transmembrane domain"/>
    <property type="match status" value="1"/>
</dbReference>
<feature type="transmembrane region" description="Helical" evidence="5">
    <location>
        <begin position="159"/>
        <end position="179"/>
    </location>
</feature>
<dbReference type="InterPro" id="IPR027469">
    <property type="entry name" value="Cation_efflux_TMD_sf"/>
</dbReference>
<accession>E0TII3</accession>
<evidence type="ECO:0000256" key="2">
    <source>
        <dbReference type="ARBA" id="ARBA00022692"/>
    </source>
</evidence>
<dbReference type="RefSeq" id="WP_013301815.1">
    <property type="nucleotide sequence ID" value="NC_014414.1"/>
</dbReference>
<dbReference type="KEGG" id="pbr:PB2503_00370"/>
<dbReference type="eggNOG" id="COG1230">
    <property type="taxonomic scope" value="Bacteria"/>
</dbReference>
<dbReference type="SUPFAM" id="SSF161111">
    <property type="entry name" value="Cation efflux protein transmembrane domain-like"/>
    <property type="match status" value="1"/>
</dbReference>
<dbReference type="Proteomes" id="UP000001302">
    <property type="component" value="Chromosome"/>
</dbReference>
<gene>
    <name evidence="6" type="ordered locus">PB2503_00370</name>
</gene>
<dbReference type="AlphaFoldDB" id="E0TII3"/>
<evidence type="ECO:0000256" key="3">
    <source>
        <dbReference type="ARBA" id="ARBA00022989"/>
    </source>
</evidence>
<keyword evidence="3 5" id="KW-1133">Transmembrane helix</keyword>
<proteinExistence type="predicted"/>
<dbReference type="HOGENOM" id="CLU_013430_8_0_5"/>
<keyword evidence="2 5" id="KW-0812">Transmembrane</keyword>
<evidence type="ECO:0000313" key="6">
    <source>
        <dbReference type="EMBL" id="ADM10841.1"/>
    </source>
</evidence>
<evidence type="ECO:0000256" key="4">
    <source>
        <dbReference type="ARBA" id="ARBA00023136"/>
    </source>
</evidence>
<dbReference type="GO" id="GO:0016020">
    <property type="term" value="C:membrane"/>
    <property type="evidence" value="ECO:0007669"/>
    <property type="project" value="UniProtKB-SubCell"/>
</dbReference>
<feature type="transmembrane region" description="Helical" evidence="5">
    <location>
        <begin position="118"/>
        <end position="138"/>
    </location>
</feature>
<protein>
    <submittedName>
        <fullName evidence="6">Putative transporter</fullName>
    </submittedName>
</protein>
<keyword evidence="4 5" id="KW-0472">Membrane</keyword>
<dbReference type="STRING" id="314260.PB2503_00370"/>
<feature type="transmembrane region" description="Helical" evidence="5">
    <location>
        <begin position="27"/>
        <end position="45"/>
    </location>
</feature>
<evidence type="ECO:0000256" key="5">
    <source>
        <dbReference type="SAM" id="Phobius"/>
    </source>
</evidence>
<evidence type="ECO:0000313" key="7">
    <source>
        <dbReference type="Proteomes" id="UP000001302"/>
    </source>
</evidence>
<reference evidence="6 7" key="2">
    <citation type="journal article" date="2011" name="J. Bacteriol.">
        <title>Complete genome sequence of strain HTCC2503T of Parvularcula bermudensis, the type species of the order "Parvularculales" in the class Alphaproteobacteria.</title>
        <authorList>
            <person name="Oh H.M."/>
            <person name="Kang I."/>
            <person name="Vergin K.L."/>
            <person name="Kang D."/>
            <person name="Rhee K.H."/>
            <person name="Giovannoni S.J."/>
            <person name="Cho J.C."/>
        </authorList>
    </citation>
    <scope>NUCLEOTIDE SEQUENCE [LARGE SCALE GENOMIC DNA]</scope>
    <source>
        <strain evidence="7">ATCC BAA-594 / HTCC2503 / KCTC 12087</strain>
    </source>
</reference>
<sequence length="213" mass="22128">MLNRACGDMTVEPNLPGKKIGSAFTRTVALVAGLNLGYFFIEIIVALRHGSVSLFADGIDFFEDTSINVLILLALFLGAGFRRRAGYVLAALILVPGLAALVAAVMKVVDPVIPSGEALGLTAAGALLVNTLCALLLVRFRKRKGALAKAAFLSARNDVAANAAIIGAGIITALHPSIWPDLIVGAGIFVMNLDAAGEVLEAARRPETTPPEA</sequence>
<reference evidence="7" key="1">
    <citation type="submission" date="2010-08" db="EMBL/GenBank/DDBJ databases">
        <title>Genome sequence of Parvularcula bermudensis HTCC2503.</title>
        <authorList>
            <person name="Kang D.-M."/>
            <person name="Oh H.-M."/>
            <person name="Cho J.-C."/>
        </authorList>
    </citation>
    <scope>NUCLEOTIDE SEQUENCE [LARGE SCALE GENOMIC DNA]</scope>
    <source>
        <strain evidence="7">ATCC BAA-594 / HTCC2503 / KCTC 12087</strain>
    </source>
</reference>
<dbReference type="EMBL" id="CP002156">
    <property type="protein sequence ID" value="ADM10841.1"/>
    <property type="molecule type" value="Genomic_DNA"/>
</dbReference>
<feature type="transmembrane region" description="Helical" evidence="5">
    <location>
        <begin position="88"/>
        <end position="106"/>
    </location>
</feature>
<comment type="subcellular location">
    <subcellularLocation>
        <location evidence="1">Membrane</location>
        <topology evidence="1">Multi-pass membrane protein</topology>
    </subcellularLocation>
</comment>
<keyword evidence="7" id="KW-1185">Reference proteome</keyword>
<evidence type="ECO:0000256" key="1">
    <source>
        <dbReference type="ARBA" id="ARBA00004141"/>
    </source>
</evidence>
<feature type="transmembrane region" description="Helical" evidence="5">
    <location>
        <begin position="65"/>
        <end position="81"/>
    </location>
</feature>